<evidence type="ECO:0000313" key="2">
    <source>
        <dbReference type="Proteomes" id="UP000799755"/>
    </source>
</evidence>
<evidence type="ECO:0000313" key="1">
    <source>
        <dbReference type="EMBL" id="KAF2464237.1"/>
    </source>
</evidence>
<protein>
    <submittedName>
        <fullName evidence="1">Uncharacterized protein</fullName>
    </submittedName>
</protein>
<reference evidence="1" key="1">
    <citation type="journal article" date="2020" name="Stud. Mycol.">
        <title>101 Dothideomycetes genomes: a test case for predicting lifestyles and emergence of pathogens.</title>
        <authorList>
            <person name="Haridas S."/>
            <person name="Albert R."/>
            <person name="Binder M."/>
            <person name="Bloem J."/>
            <person name="Labutti K."/>
            <person name="Salamov A."/>
            <person name="Andreopoulos B."/>
            <person name="Baker S."/>
            <person name="Barry K."/>
            <person name="Bills G."/>
            <person name="Bluhm B."/>
            <person name="Cannon C."/>
            <person name="Castanera R."/>
            <person name="Culley D."/>
            <person name="Daum C."/>
            <person name="Ezra D."/>
            <person name="Gonzalez J."/>
            <person name="Henrissat B."/>
            <person name="Kuo A."/>
            <person name="Liang C."/>
            <person name="Lipzen A."/>
            <person name="Lutzoni F."/>
            <person name="Magnuson J."/>
            <person name="Mondo S."/>
            <person name="Nolan M."/>
            <person name="Ohm R."/>
            <person name="Pangilinan J."/>
            <person name="Park H.-J."/>
            <person name="Ramirez L."/>
            <person name="Alfaro M."/>
            <person name="Sun H."/>
            <person name="Tritt A."/>
            <person name="Yoshinaga Y."/>
            <person name="Zwiers L.-H."/>
            <person name="Turgeon B."/>
            <person name="Goodwin S."/>
            <person name="Spatafora J."/>
            <person name="Crous P."/>
            <person name="Grigoriev I."/>
        </authorList>
    </citation>
    <scope>NUCLEOTIDE SEQUENCE</scope>
    <source>
        <strain evidence="1">ATCC 200398</strain>
    </source>
</reference>
<accession>A0ACB6QBE9</accession>
<organism evidence="1 2">
    <name type="scientific">Lindgomyces ingoldianus</name>
    <dbReference type="NCBI Taxonomy" id="673940"/>
    <lineage>
        <taxon>Eukaryota</taxon>
        <taxon>Fungi</taxon>
        <taxon>Dikarya</taxon>
        <taxon>Ascomycota</taxon>
        <taxon>Pezizomycotina</taxon>
        <taxon>Dothideomycetes</taxon>
        <taxon>Pleosporomycetidae</taxon>
        <taxon>Pleosporales</taxon>
        <taxon>Lindgomycetaceae</taxon>
        <taxon>Lindgomyces</taxon>
    </lineage>
</organism>
<dbReference type="EMBL" id="MU003538">
    <property type="protein sequence ID" value="KAF2464237.1"/>
    <property type="molecule type" value="Genomic_DNA"/>
</dbReference>
<dbReference type="Proteomes" id="UP000799755">
    <property type="component" value="Unassembled WGS sequence"/>
</dbReference>
<keyword evidence="2" id="KW-1185">Reference proteome</keyword>
<name>A0ACB6QBE9_9PLEO</name>
<proteinExistence type="predicted"/>
<gene>
    <name evidence="1" type="ORF">BDR25DRAFT_361746</name>
</gene>
<comment type="caution">
    <text evidence="1">The sequence shown here is derived from an EMBL/GenBank/DDBJ whole genome shotgun (WGS) entry which is preliminary data.</text>
</comment>
<sequence>MHLPQDSSGLSNWGKIGNLSQLSSGLPELRSRLRELTFAVASSDGKRRLEGLSVVWCVWGERKLTTEITCQSHNDCQIKPLASYLGAKGMQGIRRGGFETSGNNAMRKPNDHVSSVNSVFQWKEGRKILVMRTLASEFQIFQVEMLVDSIQPDTFKLRMFPNYIFSSMSDFHVFFTNNLLTRVGYTL</sequence>